<sequence length="863" mass="94010">MRDFRFVEAEQVAQAREEGPAACGVSAVLVAAEYERRRLTRPVGQSLLACGDAKAGLSSEAAMPASSTEGQRGILGDEVEAARVAVAWKQFGAAKSSQTTSGGVDLMSRQTRMTNPVLAREASLYPEEETYSGQEEDEDEEEDEEGDGEEEDEEEEDDSYEEDDEPSPLRAPPPGRRSPRPSASLCFERQPLPRDEDPANPAPPPPRRVSLWGSLWIHARRSLPFFGCDGVDGSLPPTPKPPAYDGEELQQLGASLLSSLVPSQFLKKDASRFPSQVEALWREEGSSGGTGSSRAAHAGNGAARGESEASRRRTSAQDDHVSPSFAPYGGASPLESAGLRSRLKGESSQKGASYGVGSIHAYRVGALDAPDVAALLWAAVRRRASKFFLFFSLLSVALFAVYRQLSWLGRDPEAAYHGEGGSGAAAAGRAPSGASAWLLEKEMQKLRRELEEEREALSDYRERMQLQLKKHVSHLTEKVQQELQSLQHAELSHMFERLQKEGLGSNADEEDEEAKDEKTQQLASDVDAVQSAVRGLEKRNEELEMSVRILRLSLEELAKKQEDGATQALLTQDFGRKVEELHTHLVVEEEQQIDWALESLGGRIVIAETAPPLMKPPSWASTVSAAMWSLVQGEEADEAAGAAGFWAHKRPAVMLQPDRHAGSCYAFLGGRGNVTIQLPTAVYVTSVALDDVASELFTASAPRRFRVWGFEDPRAASSAYVFSPSSGGSARTSFSGIRAGERQAATEKPACGVLGAGKICSWLSAVTSFVKPGERQVARRGPAAGGGAPQRVFLGEYEVTQRRKLVLFEVKEQHPVPLRKILFEFVDNFGHPYTCIYRLRVHGEKAVLQTREAESAKSPRENL</sequence>
<dbReference type="VEuPathDB" id="ToxoDB:BESB_003610"/>
<name>A0A2A9MQ17_BESBE</name>
<evidence type="ECO:0000256" key="2">
    <source>
        <dbReference type="ARBA" id="ARBA00022692"/>
    </source>
</evidence>
<feature type="domain" description="SUN" evidence="7">
    <location>
        <begin position="601"/>
        <end position="846"/>
    </location>
</feature>
<feature type="compositionally biased region" description="Polar residues" evidence="6">
    <location>
        <begin position="95"/>
        <end position="114"/>
    </location>
</feature>
<reference evidence="8 9" key="1">
    <citation type="submission" date="2017-09" db="EMBL/GenBank/DDBJ databases">
        <title>Genome sequencing of Besnoitia besnoiti strain Bb-Ger1.</title>
        <authorList>
            <person name="Schares G."/>
            <person name="Venepally P."/>
            <person name="Lorenzi H.A."/>
        </authorList>
    </citation>
    <scope>NUCLEOTIDE SEQUENCE [LARGE SCALE GENOMIC DNA]</scope>
    <source>
        <strain evidence="8 9">Bb-Ger1</strain>
    </source>
</reference>
<evidence type="ECO:0000256" key="3">
    <source>
        <dbReference type="ARBA" id="ARBA00022989"/>
    </source>
</evidence>
<feature type="region of interest" description="Disordered" evidence="6">
    <location>
        <begin position="504"/>
        <end position="526"/>
    </location>
</feature>
<feature type="compositionally biased region" description="Basic and acidic residues" evidence="6">
    <location>
        <begin position="305"/>
        <end position="321"/>
    </location>
</feature>
<keyword evidence="2" id="KW-0812">Transmembrane</keyword>
<evidence type="ECO:0000313" key="9">
    <source>
        <dbReference type="Proteomes" id="UP000224006"/>
    </source>
</evidence>
<dbReference type="InterPro" id="IPR012919">
    <property type="entry name" value="SUN_dom"/>
</dbReference>
<dbReference type="PANTHER" id="PTHR12911">
    <property type="entry name" value="SAD1/UNC-84-LIKE PROTEIN-RELATED"/>
    <property type="match status" value="1"/>
</dbReference>
<feature type="compositionally biased region" description="Low complexity" evidence="6">
    <location>
        <begin position="292"/>
        <end position="304"/>
    </location>
</feature>
<dbReference type="GO" id="GO:0043495">
    <property type="term" value="F:protein-membrane adaptor activity"/>
    <property type="evidence" value="ECO:0007669"/>
    <property type="project" value="TreeGrafter"/>
</dbReference>
<dbReference type="AlphaFoldDB" id="A0A2A9MQ17"/>
<evidence type="ECO:0000256" key="6">
    <source>
        <dbReference type="SAM" id="MobiDB-lite"/>
    </source>
</evidence>
<dbReference type="PANTHER" id="PTHR12911:SF8">
    <property type="entry name" value="KLAROID PROTEIN-RELATED"/>
    <property type="match status" value="1"/>
</dbReference>
<comment type="caution">
    <text evidence="8">The sequence shown here is derived from an EMBL/GenBank/DDBJ whole genome shotgun (WGS) entry which is preliminary data.</text>
</comment>
<evidence type="ECO:0000259" key="7">
    <source>
        <dbReference type="PROSITE" id="PS51469"/>
    </source>
</evidence>
<feature type="region of interest" description="Disordered" evidence="6">
    <location>
        <begin position="93"/>
        <end position="210"/>
    </location>
</feature>
<accession>A0A2A9MQ17</accession>
<dbReference type="InterPro" id="IPR045119">
    <property type="entry name" value="SUN1-5"/>
</dbReference>
<dbReference type="STRING" id="94643.A0A2A9MQ17"/>
<protein>
    <submittedName>
        <fullName evidence="8">Sad1 / UNC family C-protein</fullName>
    </submittedName>
</protein>
<dbReference type="GO" id="GO:0016020">
    <property type="term" value="C:membrane"/>
    <property type="evidence" value="ECO:0007669"/>
    <property type="project" value="UniProtKB-SubCell"/>
</dbReference>
<dbReference type="GO" id="GO:0005635">
    <property type="term" value="C:nuclear envelope"/>
    <property type="evidence" value="ECO:0007669"/>
    <property type="project" value="TreeGrafter"/>
</dbReference>
<feature type="coiled-coil region" evidence="5">
    <location>
        <begin position="526"/>
        <end position="560"/>
    </location>
</feature>
<dbReference type="EMBL" id="NWUJ01000001">
    <property type="protein sequence ID" value="PFH38020.1"/>
    <property type="molecule type" value="Genomic_DNA"/>
</dbReference>
<dbReference type="Pfam" id="PF07738">
    <property type="entry name" value="Sad1_UNC"/>
    <property type="match status" value="2"/>
</dbReference>
<dbReference type="OrthoDB" id="331750at2759"/>
<organism evidence="8 9">
    <name type="scientific">Besnoitia besnoiti</name>
    <name type="common">Apicomplexan protozoan</name>
    <dbReference type="NCBI Taxonomy" id="94643"/>
    <lineage>
        <taxon>Eukaryota</taxon>
        <taxon>Sar</taxon>
        <taxon>Alveolata</taxon>
        <taxon>Apicomplexa</taxon>
        <taxon>Conoidasida</taxon>
        <taxon>Coccidia</taxon>
        <taxon>Eucoccidiorida</taxon>
        <taxon>Eimeriorina</taxon>
        <taxon>Sarcocystidae</taxon>
        <taxon>Besnoitia</taxon>
    </lineage>
</organism>
<keyword evidence="5" id="KW-0175">Coiled coil</keyword>
<proteinExistence type="predicted"/>
<keyword evidence="3" id="KW-1133">Transmembrane helix</keyword>
<dbReference type="GeneID" id="40305424"/>
<dbReference type="PROSITE" id="PS51469">
    <property type="entry name" value="SUN"/>
    <property type="match status" value="1"/>
</dbReference>
<dbReference type="Gene3D" id="2.60.120.260">
    <property type="entry name" value="Galactose-binding domain-like"/>
    <property type="match status" value="1"/>
</dbReference>
<evidence type="ECO:0000256" key="1">
    <source>
        <dbReference type="ARBA" id="ARBA00004370"/>
    </source>
</evidence>
<keyword evidence="9" id="KW-1185">Reference proteome</keyword>
<comment type="subcellular location">
    <subcellularLocation>
        <location evidence="1">Membrane</location>
    </subcellularLocation>
</comment>
<dbReference type="KEGG" id="bbes:BESB_003610"/>
<evidence type="ECO:0000256" key="4">
    <source>
        <dbReference type="ARBA" id="ARBA00023136"/>
    </source>
</evidence>
<dbReference type="RefSeq" id="XP_029222029.1">
    <property type="nucleotide sequence ID" value="XM_029359116.1"/>
</dbReference>
<evidence type="ECO:0000256" key="5">
    <source>
        <dbReference type="SAM" id="Coils"/>
    </source>
</evidence>
<feature type="region of interest" description="Disordered" evidence="6">
    <location>
        <begin position="282"/>
        <end position="332"/>
    </location>
</feature>
<keyword evidence="4" id="KW-0472">Membrane</keyword>
<feature type="coiled-coil region" evidence="5">
    <location>
        <begin position="436"/>
        <end position="470"/>
    </location>
</feature>
<gene>
    <name evidence="8" type="ORF">BESB_003610</name>
</gene>
<feature type="compositionally biased region" description="Acidic residues" evidence="6">
    <location>
        <begin position="126"/>
        <end position="166"/>
    </location>
</feature>
<dbReference type="Proteomes" id="UP000224006">
    <property type="component" value="Chromosome I"/>
</dbReference>
<evidence type="ECO:0000313" key="8">
    <source>
        <dbReference type="EMBL" id="PFH38020.1"/>
    </source>
</evidence>